<dbReference type="InterPro" id="IPR000571">
    <property type="entry name" value="Znf_CCCH"/>
</dbReference>
<keyword evidence="1 4" id="KW-0479">Metal-binding</keyword>
<comment type="caution">
    <text evidence="6">The sequence shown here is derived from an EMBL/GenBank/DDBJ whole genome shotgun (WGS) entry which is preliminary data.</text>
</comment>
<dbReference type="PROSITE" id="PS50103">
    <property type="entry name" value="ZF_C3H1"/>
    <property type="match status" value="1"/>
</dbReference>
<feature type="zinc finger region" description="C3H1-type" evidence="4">
    <location>
        <begin position="139"/>
        <end position="166"/>
    </location>
</feature>
<keyword evidence="2 4" id="KW-0863">Zinc-finger</keyword>
<dbReference type="Pfam" id="PF00642">
    <property type="entry name" value="zf-CCCH"/>
    <property type="match status" value="1"/>
</dbReference>
<reference evidence="6 7" key="1">
    <citation type="submission" date="2024-05" db="EMBL/GenBank/DDBJ databases">
        <title>Haplotype-resolved chromosome-level genome assembly of Huyou (Citrus changshanensis).</title>
        <authorList>
            <person name="Miao C."/>
            <person name="Chen W."/>
            <person name="Wu Y."/>
            <person name="Wang L."/>
            <person name="Zhao S."/>
            <person name="Grierson D."/>
            <person name="Xu C."/>
            <person name="Chen K."/>
        </authorList>
    </citation>
    <scope>NUCLEOTIDE SEQUENCE [LARGE SCALE GENOMIC DNA]</scope>
    <source>
        <strain evidence="6">01-14</strain>
        <tissue evidence="6">Leaf</tissue>
    </source>
</reference>
<organism evidence="6 7">
    <name type="scientific">Citrus x changshan-huyou</name>
    <dbReference type="NCBI Taxonomy" id="2935761"/>
    <lineage>
        <taxon>Eukaryota</taxon>
        <taxon>Viridiplantae</taxon>
        <taxon>Streptophyta</taxon>
        <taxon>Embryophyta</taxon>
        <taxon>Tracheophyta</taxon>
        <taxon>Spermatophyta</taxon>
        <taxon>Magnoliopsida</taxon>
        <taxon>eudicotyledons</taxon>
        <taxon>Gunneridae</taxon>
        <taxon>Pentapetalae</taxon>
        <taxon>rosids</taxon>
        <taxon>malvids</taxon>
        <taxon>Sapindales</taxon>
        <taxon>Rutaceae</taxon>
        <taxon>Aurantioideae</taxon>
        <taxon>Citrus</taxon>
    </lineage>
</organism>
<evidence type="ECO:0000256" key="3">
    <source>
        <dbReference type="ARBA" id="ARBA00022833"/>
    </source>
</evidence>
<keyword evidence="7" id="KW-1185">Reference proteome</keyword>
<dbReference type="SMART" id="SM00356">
    <property type="entry name" value="ZnF_C3H1"/>
    <property type="match status" value="1"/>
</dbReference>
<dbReference type="InterPro" id="IPR036855">
    <property type="entry name" value="Znf_CCCH_sf"/>
</dbReference>
<evidence type="ECO:0000256" key="1">
    <source>
        <dbReference type="ARBA" id="ARBA00022723"/>
    </source>
</evidence>
<accession>A0AAP0LLT2</accession>
<dbReference type="GO" id="GO:0005829">
    <property type="term" value="C:cytosol"/>
    <property type="evidence" value="ECO:0007669"/>
    <property type="project" value="TreeGrafter"/>
</dbReference>
<feature type="domain" description="C3H1-type" evidence="5">
    <location>
        <begin position="139"/>
        <end position="166"/>
    </location>
</feature>
<dbReference type="PANTHER" id="PTHR12681:SF16">
    <property type="entry name" value="ZINC FINGER CCCH DOMAIN-CONTAINING PROTEIN 21"/>
    <property type="match status" value="1"/>
</dbReference>
<name>A0AAP0LLT2_9ROSI</name>
<dbReference type="GO" id="GO:0003729">
    <property type="term" value="F:mRNA binding"/>
    <property type="evidence" value="ECO:0007669"/>
    <property type="project" value="TreeGrafter"/>
</dbReference>
<dbReference type="Gene3D" id="4.10.1000.10">
    <property type="entry name" value="Zinc finger, CCCH-type"/>
    <property type="match status" value="1"/>
</dbReference>
<dbReference type="AlphaFoldDB" id="A0AAP0LLT2"/>
<dbReference type="EMBL" id="JBCGBO010000024">
    <property type="protein sequence ID" value="KAK9180669.1"/>
    <property type="molecule type" value="Genomic_DNA"/>
</dbReference>
<gene>
    <name evidence="6" type="ORF">WN944_023803</name>
</gene>
<evidence type="ECO:0000256" key="2">
    <source>
        <dbReference type="ARBA" id="ARBA00022771"/>
    </source>
</evidence>
<keyword evidence="3 4" id="KW-0862">Zinc</keyword>
<evidence type="ECO:0000259" key="5">
    <source>
        <dbReference type="PROSITE" id="PS50103"/>
    </source>
</evidence>
<evidence type="ECO:0000313" key="7">
    <source>
        <dbReference type="Proteomes" id="UP001428341"/>
    </source>
</evidence>
<dbReference type="GO" id="GO:0008270">
    <property type="term" value="F:zinc ion binding"/>
    <property type="evidence" value="ECO:0007669"/>
    <property type="project" value="UniProtKB-KW"/>
</dbReference>
<dbReference type="Proteomes" id="UP001428341">
    <property type="component" value="Unassembled WGS sequence"/>
</dbReference>
<dbReference type="SUPFAM" id="SSF90229">
    <property type="entry name" value="CCCH zinc finger"/>
    <property type="match status" value="1"/>
</dbReference>
<sequence length="199" mass="22119">MLLLLILEPSGYHGQNLSTSSCCPMFSQASQASELTLRGPANVKFLLSSGTDLSLELPFCDKLRSGGSTPPSTTAFSSIAHIPVFSKYVQSLKQSVEPRPDPTKVAVKKKKEEEKAREKELNDLFKVVVTQPKVPVGVDPKSILCEFFKAGQCQKGFKCKFLHDLNIQRKGGKIDIYNDKHDGETMEDWDQETLEKVVE</sequence>
<dbReference type="PANTHER" id="PTHR12681">
    <property type="entry name" value="ZINC FINGER-CONTAINING PROTEIN P48ZNF"/>
    <property type="match status" value="1"/>
</dbReference>
<dbReference type="GO" id="GO:0002181">
    <property type="term" value="P:cytoplasmic translation"/>
    <property type="evidence" value="ECO:0007669"/>
    <property type="project" value="TreeGrafter"/>
</dbReference>
<evidence type="ECO:0000256" key="4">
    <source>
        <dbReference type="PROSITE-ProRule" id="PRU00723"/>
    </source>
</evidence>
<protein>
    <recommendedName>
        <fullName evidence="5">C3H1-type domain-containing protein</fullName>
    </recommendedName>
</protein>
<evidence type="ECO:0000313" key="6">
    <source>
        <dbReference type="EMBL" id="KAK9180669.1"/>
    </source>
</evidence>
<proteinExistence type="predicted"/>